<evidence type="ECO:0000313" key="17">
    <source>
        <dbReference type="EMBL" id="PWK58306.1"/>
    </source>
</evidence>
<dbReference type="KEGG" id="salo:EF888_02035"/>
<comment type="function">
    <text evidence="11">Component of the F(0) channel, it forms part of the peripheral stalk, linking F(1) to F(0). The b'-subunit is a diverged and duplicated form of b found in plants and photosynthetic bacteria.</text>
</comment>
<accession>A0A316GED6</accession>
<dbReference type="Proteomes" id="UP000245390">
    <property type="component" value="Unassembled WGS sequence"/>
</dbReference>
<evidence type="ECO:0000313" key="18">
    <source>
        <dbReference type="Proteomes" id="UP000245390"/>
    </source>
</evidence>
<dbReference type="EMBL" id="QGGV01000001">
    <property type="protein sequence ID" value="PWK58306.1"/>
    <property type="molecule type" value="Genomic_DNA"/>
</dbReference>
<comment type="function">
    <text evidence="10 13">F(1)F(0) ATP synthase produces ATP from ADP in the presence of a proton or sodium gradient. F-type ATPases consist of two structural domains, F(1) containing the extramembraneous catalytic core and F(0) containing the membrane proton channel, linked together by a central stalk and a peripheral stalk. During catalysis, ATP synthesis in the catalytic domain of F(1) is coupled via a rotary mechanism of the central stalk subunits to proton translocation.</text>
</comment>
<evidence type="ECO:0000256" key="10">
    <source>
        <dbReference type="ARBA" id="ARBA00025198"/>
    </source>
</evidence>
<evidence type="ECO:0000256" key="13">
    <source>
        <dbReference type="HAMAP-Rule" id="MF_01398"/>
    </source>
</evidence>
<evidence type="ECO:0000256" key="8">
    <source>
        <dbReference type="ARBA" id="ARBA00023136"/>
    </source>
</evidence>
<keyword evidence="15" id="KW-0175">Coiled coil</keyword>
<keyword evidence="2 13" id="KW-0813">Transport</keyword>
<keyword evidence="18" id="KW-1185">Reference proteome</keyword>
<dbReference type="PANTHER" id="PTHR33445:SF1">
    <property type="entry name" value="ATP SYNTHASE SUBUNIT B"/>
    <property type="match status" value="1"/>
</dbReference>
<sequence>MKRLLTLAALLTASPAVAATKNVFSSEFYSLANTDFIVLVSFLLFLGVLVYFKVPSRLAELLDKRAAGIRSELEEARALRDEAQTLLASYERKQREVQEQADRIVAAARDNATEAAELAKKDLAASIERRVQSAQGQIASAEAAAIKQVRDEAARIAVKAAGEVIQQKMSADKAASLIDDAIGVVRAKLH</sequence>
<dbReference type="Pfam" id="PF00430">
    <property type="entry name" value="ATP-synt_B"/>
    <property type="match status" value="1"/>
</dbReference>
<dbReference type="GO" id="GO:0046933">
    <property type="term" value="F:proton-transporting ATP synthase activity, rotational mechanism"/>
    <property type="evidence" value="ECO:0007669"/>
    <property type="project" value="UniProtKB-UniRule"/>
</dbReference>
<feature type="transmembrane region" description="Helical" evidence="13">
    <location>
        <begin position="28"/>
        <end position="52"/>
    </location>
</feature>
<comment type="caution">
    <text evidence="17">The sequence shown here is derived from an EMBL/GenBank/DDBJ whole genome shotgun (WGS) entry which is preliminary data.</text>
</comment>
<reference evidence="17 18" key="1">
    <citation type="submission" date="2018-05" db="EMBL/GenBank/DDBJ databases">
        <title>Genomic Encyclopedia of Type Strains, Phase IV (KMG-IV): sequencing the most valuable type-strain genomes for metagenomic binning, comparative biology and taxonomic classification.</title>
        <authorList>
            <person name="Goeker M."/>
        </authorList>
    </citation>
    <scope>NUCLEOTIDE SEQUENCE [LARGE SCALE GENOMIC DNA]</scope>
    <source>
        <strain evidence="17 18">DSM 103371</strain>
    </source>
</reference>
<dbReference type="GO" id="GO:0005886">
    <property type="term" value="C:plasma membrane"/>
    <property type="evidence" value="ECO:0007669"/>
    <property type="project" value="UniProtKB-SubCell"/>
</dbReference>
<comment type="subunit">
    <text evidence="13">F-type ATPases have 2 components, F(1) - the catalytic core - and F(0) - the membrane proton channel. F(1) has five subunits: alpha(3), beta(3), gamma(1), delta(1), epsilon(1). F(0) has three main subunits: a(1), b(2) and c(10-14). The alpha and beta chains form an alternating ring which encloses part of the gamma chain. F(1) is attached to F(0) by a central stalk formed by the gamma and epsilon chains, while a peripheral stalk is formed by the delta and b chains.</text>
</comment>
<evidence type="ECO:0000256" key="9">
    <source>
        <dbReference type="ARBA" id="ARBA00023310"/>
    </source>
</evidence>
<keyword evidence="7 13" id="KW-0406">Ion transport</keyword>
<keyword evidence="9 13" id="KW-0066">ATP synthesis</keyword>
<evidence type="ECO:0000256" key="11">
    <source>
        <dbReference type="ARBA" id="ARBA00025614"/>
    </source>
</evidence>
<evidence type="ECO:0000256" key="1">
    <source>
        <dbReference type="ARBA" id="ARBA00005513"/>
    </source>
</evidence>
<feature type="chain" id="PRO_5016281022" description="ATP synthase subunit b" evidence="16">
    <location>
        <begin position="19"/>
        <end position="190"/>
    </location>
</feature>
<keyword evidence="4 13" id="KW-0812">Transmembrane</keyword>
<dbReference type="GO" id="GO:0046961">
    <property type="term" value="F:proton-transporting ATPase activity, rotational mechanism"/>
    <property type="evidence" value="ECO:0007669"/>
    <property type="project" value="TreeGrafter"/>
</dbReference>
<evidence type="ECO:0000256" key="16">
    <source>
        <dbReference type="SAM" id="SignalP"/>
    </source>
</evidence>
<evidence type="ECO:0000256" key="3">
    <source>
        <dbReference type="ARBA" id="ARBA00022547"/>
    </source>
</evidence>
<protein>
    <recommendedName>
        <fullName evidence="13">ATP synthase subunit b</fullName>
    </recommendedName>
    <alternativeName>
        <fullName evidence="13">ATP synthase F(0) sector subunit b</fullName>
    </alternativeName>
    <alternativeName>
        <fullName evidence="13">ATPase subunit I</fullName>
    </alternativeName>
    <alternativeName>
        <fullName evidence="13">F-type ATPase subunit b</fullName>
        <shortName evidence="13">F-ATPase subunit b</shortName>
    </alternativeName>
</protein>
<feature type="coiled-coil region" evidence="15">
    <location>
        <begin position="59"/>
        <end position="144"/>
    </location>
</feature>
<keyword evidence="3 13" id="KW-0138">CF(0)</keyword>
<name>A0A316GED6_9RHOB</name>
<comment type="similarity">
    <text evidence="1 13 14">Belongs to the ATPase B chain family.</text>
</comment>
<dbReference type="GO" id="GO:0045259">
    <property type="term" value="C:proton-transporting ATP synthase complex"/>
    <property type="evidence" value="ECO:0007669"/>
    <property type="project" value="UniProtKB-KW"/>
</dbReference>
<keyword evidence="16" id="KW-0732">Signal</keyword>
<evidence type="ECO:0000256" key="2">
    <source>
        <dbReference type="ARBA" id="ARBA00022448"/>
    </source>
</evidence>
<dbReference type="InterPro" id="IPR050059">
    <property type="entry name" value="ATP_synthase_B_chain"/>
</dbReference>
<dbReference type="PANTHER" id="PTHR33445">
    <property type="entry name" value="ATP SYNTHASE SUBUNIT B', CHLOROPLASTIC"/>
    <property type="match status" value="1"/>
</dbReference>
<proteinExistence type="inferred from homology"/>
<keyword evidence="6 13" id="KW-1133">Transmembrane helix</keyword>
<evidence type="ECO:0000256" key="15">
    <source>
        <dbReference type="SAM" id="Coils"/>
    </source>
</evidence>
<keyword evidence="8 13" id="KW-0472">Membrane</keyword>
<evidence type="ECO:0000256" key="12">
    <source>
        <dbReference type="ARBA" id="ARBA00037847"/>
    </source>
</evidence>
<dbReference type="CDD" id="cd06503">
    <property type="entry name" value="ATP-synt_Fo_b"/>
    <property type="match status" value="1"/>
</dbReference>
<organism evidence="17 18">
    <name type="scientific">Silicimonas algicola</name>
    <dbReference type="NCBI Taxonomy" id="1826607"/>
    <lineage>
        <taxon>Bacteria</taxon>
        <taxon>Pseudomonadati</taxon>
        <taxon>Pseudomonadota</taxon>
        <taxon>Alphaproteobacteria</taxon>
        <taxon>Rhodobacterales</taxon>
        <taxon>Paracoccaceae</taxon>
    </lineage>
</organism>
<dbReference type="GO" id="GO:0012505">
    <property type="term" value="C:endomembrane system"/>
    <property type="evidence" value="ECO:0007669"/>
    <property type="project" value="UniProtKB-SubCell"/>
</dbReference>
<dbReference type="RefSeq" id="WP_109757216.1">
    <property type="nucleotide sequence ID" value="NZ_CP034588.1"/>
</dbReference>
<evidence type="ECO:0000256" key="7">
    <source>
        <dbReference type="ARBA" id="ARBA00023065"/>
    </source>
</evidence>
<evidence type="ECO:0000256" key="6">
    <source>
        <dbReference type="ARBA" id="ARBA00022989"/>
    </source>
</evidence>
<dbReference type="NCBIfam" id="NF009989">
    <property type="entry name" value="PRK13455.1"/>
    <property type="match status" value="1"/>
</dbReference>
<keyword evidence="5 13" id="KW-0375">Hydrogen ion transport</keyword>
<dbReference type="InterPro" id="IPR002146">
    <property type="entry name" value="ATP_synth_b/b'su_bac/chlpt"/>
</dbReference>
<feature type="signal peptide" evidence="16">
    <location>
        <begin position="1"/>
        <end position="18"/>
    </location>
</feature>
<dbReference type="OrthoDB" id="8479836at2"/>
<keyword evidence="13" id="KW-1003">Cell membrane</keyword>
<evidence type="ECO:0000256" key="5">
    <source>
        <dbReference type="ARBA" id="ARBA00022781"/>
    </source>
</evidence>
<dbReference type="HAMAP" id="MF_01398">
    <property type="entry name" value="ATP_synth_b_bprime"/>
    <property type="match status" value="1"/>
</dbReference>
<evidence type="ECO:0000256" key="14">
    <source>
        <dbReference type="RuleBase" id="RU003848"/>
    </source>
</evidence>
<dbReference type="AlphaFoldDB" id="A0A316GED6"/>
<evidence type="ECO:0000256" key="4">
    <source>
        <dbReference type="ARBA" id="ARBA00022692"/>
    </source>
</evidence>
<gene>
    <name evidence="13" type="primary">atpF</name>
    <name evidence="17" type="ORF">C8D95_101112</name>
</gene>
<comment type="subcellular location">
    <subcellularLocation>
        <location evidence="13">Cell membrane</location>
        <topology evidence="13">Single-pass membrane protein</topology>
    </subcellularLocation>
    <subcellularLocation>
        <location evidence="12">Endomembrane system</location>
        <topology evidence="12">Single-pass membrane protein</topology>
    </subcellularLocation>
</comment>